<reference evidence="2 3" key="1">
    <citation type="submission" date="2021-06" db="EMBL/GenBank/DDBJ databases">
        <authorList>
            <person name="Palmer J.M."/>
        </authorList>
    </citation>
    <scope>NUCLEOTIDE SEQUENCE [LARGE SCALE GENOMIC DNA]</scope>
    <source>
        <strain evidence="3">if_2019</strain>
        <tissue evidence="2">Muscle</tissue>
    </source>
</reference>
<proteinExistence type="predicted"/>
<sequence>MPNVAKRLKYSKQVTSEWKEIGLFVEAVWHSIVTYFFAVGSVKYITLNKRGIDKSYMLDLNKKSHCCLFSRETVSYTADCVKHCCTLGEMQTLSRTEQKVTLESILGWANRLKTYYKREHLLTR</sequence>
<feature type="transmembrane region" description="Helical" evidence="1">
    <location>
        <begin position="27"/>
        <end position="47"/>
    </location>
</feature>
<keyword evidence="1" id="KW-0812">Transmembrane</keyword>
<keyword evidence="1" id="KW-1133">Transmembrane helix</keyword>
<dbReference type="Proteomes" id="UP001482620">
    <property type="component" value="Unassembled WGS sequence"/>
</dbReference>
<organism evidence="2 3">
    <name type="scientific">Ilyodon furcidens</name>
    <name type="common">goldbreast splitfin</name>
    <dbReference type="NCBI Taxonomy" id="33524"/>
    <lineage>
        <taxon>Eukaryota</taxon>
        <taxon>Metazoa</taxon>
        <taxon>Chordata</taxon>
        <taxon>Craniata</taxon>
        <taxon>Vertebrata</taxon>
        <taxon>Euteleostomi</taxon>
        <taxon>Actinopterygii</taxon>
        <taxon>Neopterygii</taxon>
        <taxon>Teleostei</taxon>
        <taxon>Neoteleostei</taxon>
        <taxon>Acanthomorphata</taxon>
        <taxon>Ovalentaria</taxon>
        <taxon>Atherinomorphae</taxon>
        <taxon>Cyprinodontiformes</taxon>
        <taxon>Goodeidae</taxon>
        <taxon>Ilyodon</taxon>
    </lineage>
</organism>
<protein>
    <submittedName>
        <fullName evidence="2">Uncharacterized protein</fullName>
    </submittedName>
</protein>
<gene>
    <name evidence="2" type="ORF">ILYODFUR_028373</name>
</gene>
<dbReference type="EMBL" id="JAHRIQ010084967">
    <property type="protein sequence ID" value="MEQ2249362.1"/>
    <property type="molecule type" value="Genomic_DNA"/>
</dbReference>
<comment type="caution">
    <text evidence="2">The sequence shown here is derived from an EMBL/GenBank/DDBJ whole genome shotgun (WGS) entry which is preliminary data.</text>
</comment>
<evidence type="ECO:0000313" key="2">
    <source>
        <dbReference type="EMBL" id="MEQ2249362.1"/>
    </source>
</evidence>
<evidence type="ECO:0000313" key="3">
    <source>
        <dbReference type="Proteomes" id="UP001482620"/>
    </source>
</evidence>
<accession>A0ABV0UW13</accession>
<name>A0ABV0UW13_9TELE</name>
<keyword evidence="3" id="KW-1185">Reference proteome</keyword>
<evidence type="ECO:0000256" key="1">
    <source>
        <dbReference type="SAM" id="Phobius"/>
    </source>
</evidence>
<keyword evidence="1" id="KW-0472">Membrane</keyword>